<evidence type="ECO:0000256" key="4">
    <source>
        <dbReference type="ARBA" id="ARBA00022989"/>
    </source>
</evidence>
<feature type="transmembrane region" description="Helical" evidence="6">
    <location>
        <begin position="80"/>
        <end position="101"/>
    </location>
</feature>
<keyword evidence="3 6" id="KW-0812">Transmembrane</keyword>
<sequence>MIDRPLGLLGGAFLLWLGLRGLRAGAAPKAAGLAATGVWPTLAATFLLTLANPVTILSFAAIFAGLGLARDAGVSEALQLVSGVFAGSLLWWALLSGGVAAAHRQLPAAFSLWVARGSGAVMIGFGLWALALGLAG</sequence>
<accession>C8RZN4</accession>
<feature type="transmembrane region" description="Helical" evidence="6">
    <location>
        <begin position="42"/>
        <end position="68"/>
    </location>
</feature>
<comment type="caution">
    <text evidence="7">The sequence shown here is derived from an EMBL/GenBank/DDBJ whole genome shotgun (WGS) entry which is preliminary data.</text>
</comment>
<dbReference type="AlphaFoldDB" id="C8RZN4"/>
<keyword evidence="5 6" id="KW-0472">Membrane</keyword>
<dbReference type="EMBL" id="ACYY01000006">
    <property type="protein sequence ID" value="EEW25831.1"/>
    <property type="molecule type" value="Genomic_DNA"/>
</dbReference>
<evidence type="ECO:0000256" key="3">
    <source>
        <dbReference type="ARBA" id="ARBA00022692"/>
    </source>
</evidence>
<dbReference type="GO" id="GO:0006865">
    <property type="term" value="P:amino acid transport"/>
    <property type="evidence" value="ECO:0007669"/>
    <property type="project" value="InterPro"/>
</dbReference>
<feature type="transmembrane region" description="Helical" evidence="6">
    <location>
        <begin position="113"/>
        <end position="135"/>
    </location>
</feature>
<organism evidence="7 8">
    <name type="scientific">Rhodobacter ferrooxidans</name>
    <dbReference type="NCBI Taxonomy" id="371731"/>
    <lineage>
        <taxon>Bacteria</taxon>
        <taxon>Pseudomonadati</taxon>
        <taxon>Pseudomonadota</taxon>
        <taxon>Alphaproteobacteria</taxon>
        <taxon>Rhodobacterales</taxon>
        <taxon>Rhodobacter group</taxon>
        <taxon>Rhodobacter</taxon>
    </lineage>
</organism>
<evidence type="ECO:0000256" key="1">
    <source>
        <dbReference type="ARBA" id="ARBA00004651"/>
    </source>
</evidence>
<evidence type="ECO:0000313" key="7">
    <source>
        <dbReference type="EMBL" id="EEW25831.1"/>
    </source>
</evidence>
<reference evidence="7 8" key="1">
    <citation type="submission" date="2009-08" db="EMBL/GenBank/DDBJ databases">
        <title>The draft genome of Rhodobacter sp. SW2.</title>
        <authorList>
            <consortium name="US DOE Joint Genome Institute (JGI-PGF)"/>
            <person name="Lucas S."/>
            <person name="Copeland A."/>
            <person name="Lapidus A."/>
            <person name="Glavina del Rio T."/>
            <person name="Tice H."/>
            <person name="Bruce D."/>
            <person name="Goodwin L."/>
            <person name="Pitluck S."/>
            <person name="Larimer F."/>
            <person name="Land M.L."/>
            <person name="Hauser L."/>
            <person name="Emerson D."/>
        </authorList>
    </citation>
    <scope>NUCLEOTIDE SEQUENCE [LARGE SCALE GENOMIC DNA]</scope>
    <source>
        <strain evidence="7 8">SW2</strain>
    </source>
</reference>
<evidence type="ECO:0000256" key="2">
    <source>
        <dbReference type="ARBA" id="ARBA00022475"/>
    </source>
</evidence>
<keyword evidence="4 6" id="KW-1133">Transmembrane helix</keyword>
<dbReference type="Pfam" id="PF01810">
    <property type="entry name" value="LysE"/>
    <property type="match status" value="1"/>
</dbReference>
<name>C8RZN4_9RHOB</name>
<dbReference type="Proteomes" id="UP000010121">
    <property type="component" value="Unassembled WGS sequence"/>
</dbReference>
<dbReference type="GO" id="GO:0005886">
    <property type="term" value="C:plasma membrane"/>
    <property type="evidence" value="ECO:0007669"/>
    <property type="project" value="UniProtKB-SubCell"/>
</dbReference>
<comment type="subcellular location">
    <subcellularLocation>
        <location evidence="1">Cell membrane</location>
        <topology evidence="1">Multi-pass membrane protein</topology>
    </subcellularLocation>
</comment>
<gene>
    <name evidence="7" type="ORF">Rsw2DRAFT_1262</name>
</gene>
<evidence type="ECO:0000256" key="6">
    <source>
        <dbReference type="SAM" id="Phobius"/>
    </source>
</evidence>
<proteinExistence type="predicted"/>
<dbReference type="eggNOG" id="COG1280">
    <property type="taxonomic scope" value="Bacteria"/>
</dbReference>
<dbReference type="InterPro" id="IPR001123">
    <property type="entry name" value="LeuE-type"/>
</dbReference>
<evidence type="ECO:0000256" key="5">
    <source>
        <dbReference type="ARBA" id="ARBA00023136"/>
    </source>
</evidence>
<keyword evidence="8" id="KW-1185">Reference proteome</keyword>
<dbReference type="STRING" id="371731.Rsw2DRAFT_1262"/>
<protein>
    <submittedName>
        <fullName evidence="7">Lysine exporter protein LysE/YggA</fullName>
    </submittedName>
</protein>
<evidence type="ECO:0000313" key="8">
    <source>
        <dbReference type="Proteomes" id="UP000010121"/>
    </source>
</evidence>
<keyword evidence="2" id="KW-1003">Cell membrane</keyword>